<reference evidence="2 3" key="1">
    <citation type="submission" date="2015-09" db="EMBL/GenBank/DDBJ databases">
        <title>Draft genome of the parasitic nematode Teladorsagia circumcincta isolate WARC Sus (inbred).</title>
        <authorList>
            <person name="Mitreva M."/>
        </authorList>
    </citation>
    <scope>NUCLEOTIDE SEQUENCE [LARGE SCALE GENOMIC DNA]</scope>
    <source>
        <strain evidence="2 3">S</strain>
    </source>
</reference>
<protein>
    <submittedName>
        <fullName evidence="2">Repeat in HS1/Cortactin</fullName>
    </submittedName>
</protein>
<organism evidence="2 3">
    <name type="scientific">Teladorsagia circumcincta</name>
    <name type="common">Brown stomach worm</name>
    <name type="synonym">Ostertagia circumcincta</name>
    <dbReference type="NCBI Taxonomy" id="45464"/>
    <lineage>
        <taxon>Eukaryota</taxon>
        <taxon>Metazoa</taxon>
        <taxon>Ecdysozoa</taxon>
        <taxon>Nematoda</taxon>
        <taxon>Chromadorea</taxon>
        <taxon>Rhabditida</taxon>
        <taxon>Rhabditina</taxon>
        <taxon>Rhabditomorpha</taxon>
        <taxon>Strongyloidea</taxon>
        <taxon>Trichostrongylidae</taxon>
        <taxon>Teladorsagia</taxon>
    </lineage>
</organism>
<gene>
    <name evidence="2" type="ORF">TELCIR_22256</name>
</gene>
<name>A0A2G9TEG7_TELCI</name>
<dbReference type="EMBL" id="KZ368812">
    <property type="protein sequence ID" value="PIO56345.1"/>
    <property type="molecule type" value="Genomic_DNA"/>
</dbReference>
<feature type="non-terminal residue" evidence="2">
    <location>
        <position position="1"/>
    </location>
</feature>
<dbReference type="InterPro" id="IPR003134">
    <property type="entry name" value="Hs1_Cortactin"/>
</dbReference>
<proteinExistence type="predicted"/>
<feature type="region of interest" description="Disordered" evidence="1">
    <location>
        <begin position="56"/>
        <end position="112"/>
    </location>
</feature>
<dbReference type="Pfam" id="PF02218">
    <property type="entry name" value="HS1_rep"/>
    <property type="match status" value="2"/>
</dbReference>
<evidence type="ECO:0000313" key="3">
    <source>
        <dbReference type="Proteomes" id="UP000230423"/>
    </source>
</evidence>
<dbReference type="OrthoDB" id="5971719at2759"/>
<keyword evidence="3" id="KW-1185">Reference proteome</keyword>
<feature type="non-terminal residue" evidence="2">
    <location>
        <position position="112"/>
    </location>
</feature>
<feature type="compositionally biased region" description="Basic and acidic residues" evidence="1">
    <location>
        <begin position="73"/>
        <end position="112"/>
    </location>
</feature>
<feature type="region of interest" description="Disordered" evidence="1">
    <location>
        <begin position="1"/>
        <end position="43"/>
    </location>
</feature>
<evidence type="ECO:0000313" key="2">
    <source>
        <dbReference type="EMBL" id="PIO56345.1"/>
    </source>
</evidence>
<dbReference type="PROSITE" id="PS51090">
    <property type="entry name" value="CORTACTIN"/>
    <property type="match status" value="2"/>
</dbReference>
<accession>A0A2G9TEG7</accession>
<sequence length="112" mass="12566">TDRQDKAAVGYDVHDSLGKHESQTDYKKGFGGQFGVQTDRQDRSAAGFEYHEQLAKHESQVINKGIDKSNNQTRDDDRPSTSPTSHREKVDVPAKARASDLRARFEKMATTD</sequence>
<evidence type="ECO:0000256" key="1">
    <source>
        <dbReference type="SAM" id="MobiDB-lite"/>
    </source>
</evidence>
<feature type="compositionally biased region" description="Basic and acidic residues" evidence="1">
    <location>
        <begin position="1"/>
        <end position="28"/>
    </location>
</feature>
<dbReference type="Proteomes" id="UP000230423">
    <property type="component" value="Unassembled WGS sequence"/>
</dbReference>
<dbReference type="AlphaFoldDB" id="A0A2G9TEG7"/>